<dbReference type="EMBL" id="VCQT01000001">
    <property type="protein sequence ID" value="TMW15277.1"/>
    <property type="molecule type" value="Genomic_DNA"/>
</dbReference>
<evidence type="ECO:0000313" key="14">
    <source>
        <dbReference type="Proteomes" id="UP000739180"/>
    </source>
</evidence>
<evidence type="ECO:0000313" key="13">
    <source>
        <dbReference type="EMBL" id="TMW15277.1"/>
    </source>
</evidence>
<dbReference type="RefSeq" id="WP_138770670.1">
    <property type="nucleotide sequence ID" value="NZ_JBHSSX010000035.1"/>
</dbReference>
<evidence type="ECO:0000256" key="6">
    <source>
        <dbReference type="ARBA" id="ARBA00022729"/>
    </source>
</evidence>
<keyword evidence="3" id="KW-0813">Transport</keyword>
<evidence type="ECO:0000256" key="3">
    <source>
        <dbReference type="ARBA" id="ARBA00022448"/>
    </source>
</evidence>
<proteinExistence type="predicted"/>
<dbReference type="Proteomes" id="UP000739180">
    <property type="component" value="Unassembled WGS sequence"/>
</dbReference>
<evidence type="ECO:0000256" key="8">
    <source>
        <dbReference type="ARBA" id="ARBA00023114"/>
    </source>
</evidence>
<evidence type="ECO:0000256" key="2">
    <source>
        <dbReference type="ARBA" id="ARBA00011233"/>
    </source>
</evidence>
<dbReference type="InterPro" id="IPR050298">
    <property type="entry name" value="Gram-neg_bact_OMP"/>
</dbReference>
<dbReference type="Pfam" id="PF13609">
    <property type="entry name" value="Porin_4"/>
    <property type="match status" value="1"/>
</dbReference>
<feature type="domain" description="Porin" evidence="12">
    <location>
        <begin position="13"/>
        <end position="344"/>
    </location>
</feature>
<dbReference type="InterPro" id="IPR023614">
    <property type="entry name" value="Porin_dom_sf"/>
</dbReference>
<keyword evidence="8" id="KW-0626">Porin</keyword>
<dbReference type="SUPFAM" id="SSF56935">
    <property type="entry name" value="Porins"/>
    <property type="match status" value="1"/>
</dbReference>
<dbReference type="CDD" id="cd00342">
    <property type="entry name" value="gram_neg_porins"/>
    <property type="match status" value="1"/>
</dbReference>
<sequence>MKLNRKVAKTLGAATLLGASGMASADVNVDFYGLFDVFAGSRETPGAADDSKVLDAGGMTTSFVGFSATADINESTSAFVKAEMFLRPDTGDDGRYNGDEFFARAAQVGFKGDLGQIAFGRVGAPMFLPVIFSNPFGGSFVFSPAILHSYQGGNYGATVGDSGWSNGISYVSPKMGGLTANLVYAFGEESGEDSENKFGGNLVYRAGGLMLTAAAHTVKQGALNSGDSPGFGERGGLAAIGGGVFSVTDQDAYLVGASYDFTVVKVYGMYHSLDTDTTTGDVDVDTYQGGVSVPAGPGSVLASYAKSEFDGEVDAERKTWTVGYDWVINDQLDIYANYMHDDIDTLGDGDSYGVGTRLKF</sequence>
<feature type="chain" id="PRO_5045817529" evidence="11">
    <location>
        <begin position="26"/>
        <end position="360"/>
    </location>
</feature>
<name>A0ABY2XSB2_9GAMM</name>
<comment type="caution">
    <text evidence="13">The sequence shown here is derived from an EMBL/GenBank/DDBJ whole genome shotgun (WGS) entry which is preliminary data.</text>
</comment>
<keyword evidence="7" id="KW-0406">Ion transport</keyword>
<reference evidence="13 14" key="1">
    <citation type="submission" date="2019-05" db="EMBL/GenBank/DDBJ databases">
        <title>Genome of Alcanivorax gelatiniphagus, an oil degrading marine bacteria.</title>
        <authorList>
            <person name="Kwon K.K."/>
        </authorList>
    </citation>
    <scope>NUCLEOTIDE SEQUENCE [LARGE SCALE GENOMIC DNA]</scope>
    <source>
        <strain evidence="13 14">MEBiC 08158</strain>
    </source>
</reference>
<evidence type="ECO:0000256" key="9">
    <source>
        <dbReference type="ARBA" id="ARBA00023136"/>
    </source>
</evidence>
<evidence type="ECO:0000256" key="1">
    <source>
        <dbReference type="ARBA" id="ARBA00004571"/>
    </source>
</evidence>
<feature type="signal peptide" evidence="11">
    <location>
        <begin position="1"/>
        <end position="25"/>
    </location>
</feature>
<evidence type="ECO:0000256" key="10">
    <source>
        <dbReference type="ARBA" id="ARBA00023237"/>
    </source>
</evidence>
<keyword evidence="9" id="KW-0472">Membrane</keyword>
<dbReference type="Gene3D" id="2.40.160.10">
    <property type="entry name" value="Porin"/>
    <property type="match status" value="1"/>
</dbReference>
<evidence type="ECO:0000256" key="11">
    <source>
        <dbReference type="SAM" id="SignalP"/>
    </source>
</evidence>
<evidence type="ECO:0000256" key="5">
    <source>
        <dbReference type="ARBA" id="ARBA00022692"/>
    </source>
</evidence>
<evidence type="ECO:0000259" key="12">
    <source>
        <dbReference type="Pfam" id="PF13609"/>
    </source>
</evidence>
<organism evidence="13 14">
    <name type="scientific">Alloalcanivorax gelatiniphagus</name>
    <dbReference type="NCBI Taxonomy" id="1194167"/>
    <lineage>
        <taxon>Bacteria</taxon>
        <taxon>Pseudomonadati</taxon>
        <taxon>Pseudomonadota</taxon>
        <taxon>Gammaproteobacteria</taxon>
        <taxon>Oceanospirillales</taxon>
        <taxon>Alcanivoracaceae</taxon>
        <taxon>Alloalcanivorax</taxon>
    </lineage>
</organism>
<keyword evidence="5" id="KW-0812">Transmembrane</keyword>
<keyword evidence="4" id="KW-1134">Transmembrane beta strand</keyword>
<evidence type="ECO:0000256" key="7">
    <source>
        <dbReference type="ARBA" id="ARBA00023065"/>
    </source>
</evidence>
<evidence type="ECO:0000256" key="4">
    <source>
        <dbReference type="ARBA" id="ARBA00022452"/>
    </source>
</evidence>
<accession>A0ABY2XSB2</accession>
<comment type="subcellular location">
    <subcellularLocation>
        <location evidence="1">Cell outer membrane</location>
        <topology evidence="1">Multi-pass membrane protein</topology>
    </subcellularLocation>
</comment>
<protein>
    <submittedName>
        <fullName evidence="13">Porin</fullName>
    </submittedName>
</protein>
<dbReference type="PANTHER" id="PTHR34501">
    <property type="entry name" value="PROTEIN YDDL-RELATED"/>
    <property type="match status" value="1"/>
</dbReference>
<keyword evidence="6 11" id="KW-0732">Signal</keyword>
<dbReference type="InterPro" id="IPR033900">
    <property type="entry name" value="Gram_neg_porin_domain"/>
</dbReference>
<keyword evidence="14" id="KW-1185">Reference proteome</keyword>
<dbReference type="PANTHER" id="PTHR34501:SF9">
    <property type="entry name" value="MAJOR OUTER MEMBRANE PROTEIN P.IA"/>
    <property type="match status" value="1"/>
</dbReference>
<gene>
    <name evidence="13" type="ORF">FGS76_00485</name>
</gene>
<comment type="subunit">
    <text evidence="2">Homotrimer.</text>
</comment>
<keyword evidence="10" id="KW-0998">Cell outer membrane</keyword>